<dbReference type="Gramene" id="MELO3C029591.2.1">
    <property type="protein sequence ID" value="MELO3C029591.2.1"/>
    <property type="gene ID" value="MELO3C029591.2"/>
</dbReference>
<reference evidence="1" key="1">
    <citation type="submission" date="2023-03" db="UniProtKB">
        <authorList>
            <consortium name="EnsemblPlants"/>
        </authorList>
    </citation>
    <scope>IDENTIFICATION</scope>
</reference>
<protein>
    <submittedName>
        <fullName evidence="1">Uncharacterized protein</fullName>
    </submittedName>
</protein>
<dbReference type="AlphaFoldDB" id="A0A9I9E6S7"/>
<proteinExistence type="predicted"/>
<accession>A0A9I9E6S7</accession>
<dbReference type="EnsemblPlants" id="MELO3C029591.2.1">
    <property type="protein sequence ID" value="MELO3C029591.2.1"/>
    <property type="gene ID" value="MELO3C029591.2"/>
</dbReference>
<evidence type="ECO:0000313" key="1">
    <source>
        <dbReference type="EnsemblPlants" id="MELO3C029591.2.1"/>
    </source>
</evidence>
<sequence length="38" mass="4593">MFCSYLPKAYWKCFSFCCHIFQSGYGSNRRKYRGPWCA</sequence>
<name>A0A9I9E6S7_CUCME</name>
<organism evidence="1">
    <name type="scientific">Cucumis melo</name>
    <name type="common">Muskmelon</name>
    <dbReference type="NCBI Taxonomy" id="3656"/>
    <lineage>
        <taxon>Eukaryota</taxon>
        <taxon>Viridiplantae</taxon>
        <taxon>Streptophyta</taxon>
        <taxon>Embryophyta</taxon>
        <taxon>Tracheophyta</taxon>
        <taxon>Spermatophyta</taxon>
        <taxon>Magnoliopsida</taxon>
        <taxon>eudicotyledons</taxon>
        <taxon>Gunneridae</taxon>
        <taxon>Pentapetalae</taxon>
        <taxon>rosids</taxon>
        <taxon>fabids</taxon>
        <taxon>Cucurbitales</taxon>
        <taxon>Cucurbitaceae</taxon>
        <taxon>Benincaseae</taxon>
        <taxon>Cucumis</taxon>
    </lineage>
</organism>